<evidence type="ECO:0000256" key="1">
    <source>
        <dbReference type="SAM" id="Coils"/>
    </source>
</evidence>
<feature type="compositionally biased region" description="Polar residues" evidence="2">
    <location>
        <begin position="109"/>
        <end position="124"/>
    </location>
</feature>
<keyword evidence="4" id="KW-1185">Reference proteome</keyword>
<feature type="region of interest" description="Disordered" evidence="2">
    <location>
        <begin position="105"/>
        <end position="126"/>
    </location>
</feature>
<dbReference type="PANTHER" id="PTHR37558">
    <property type="entry name" value="HTH CENPB-TYPE DOMAIN-CONTAINING PROTEIN"/>
    <property type="match status" value="1"/>
</dbReference>
<comment type="caution">
    <text evidence="3">The sequence shown here is derived from an EMBL/GenBank/DDBJ whole genome shotgun (WGS) entry which is preliminary data.</text>
</comment>
<name>A0AAV8VIZ2_9CUCU</name>
<sequence>MLGRQPRTRWRLLEEKTRTDKVQERQSPASIRDRQNIRMKRYHGGVQIRSFSPGEVVFIKDHRNVNHPSWTRAEVVKRIGRTTYLCQLPEGQIWKRHTNQIKKSDISHKTQLSTVPTPSSNNSLSRDRVDSFGTGPMPNNNNLRFRDQAGDYFINMHSITGNQPPRQSVCSDNLSTNRNSDETAMAVDNKCQNVNEKADVSPNKSPDEATYKGATDKGINVSPVTNKCSLVQKMETIIKSRFRFTEEFDLHLVREVYGQNPYEDQNRWSIIQVNMLQITGRCISIRTLKERIQNLMKKYLTKTRHNEGKSGIEEPVCELDDLIQQIIDLIKEFENKKKKHYNVVNESGNSCLENYSINNSEVSHTVEIETDSARNMTPVGVTLENLVEGQLLEKEKITKTPKKRSLGQENILSPGSRNRAYNNVKQVTLQYLNKKYEKQYEIRARELVLEERKQNLLERKFELEAEERRKNMEIEEKRLVLEEKRLSIQLEVFQNQQSLIKAVLQKNVH</sequence>
<organism evidence="3 4">
    <name type="scientific">Exocentrus adspersus</name>
    <dbReference type="NCBI Taxonomy" id="1586481"/>
    <lineage>
        <taxon>Eukaryota</taxon>
        <taxon>Metazoa</taxon>
        <taxon>Ecdysozoa</taxon>
        <taxon>Arthropoda</taxon>
        <taxon>Hexapoda</taxon>
        <taxon>Insecta</taxon>
        <taxon>Pterygota</taxon>
        <taxon>Neoptera</taxon>
        <taxon>Endopterygota</taxon>
        <taxon>Coleoptera</taxon>
        <taxon>Polyphaga</taxon>
        <taxon>Cucujiformia</taxon>
        <taxon>Chrysomeloidea</taxon>
        <taxon>Cerambycidae</taxon>
        <taxon>Lamiinae</taxon>
        <taxon>Acanthocinini</taxon>
        <taxon>Exocentrus</taxon>
    </lineage>
</organism>
<gene>
    <name evidence="3" type="ORF">NQ315_016222</name>
</gene>
<feature type="coiled-coil region" evidence="1">
    <location>
        <begin position="446"/>
        <end position="484"/>
    </location>
</feature>
<evidence type="ECO:0000313" key="3">
    <source>
        <dbReference type="EMBL" id="KAJ8914144.1"/>
    </source>
</evidence>
<keyword evidence="1" id="KW-0175">Coiled coil</keyword>
<accession>A0AAV8VIZ2</accession>
<dbReference type="EMBL" id="JANEYG010000079">
    <property type="protein sequence ID" value="KAJ8914144.1"/>
    <property type="molecule type" value="Genomic_DNA"/>
</dbReference>
<protein>
    <submittedName>
        <fullName evidence="3">Uncharacterized protein</fullName>
    </submittedName>
</protein>
<dbReference type="Proteomes" id="UP001159042">
    <property type="component" value="Unassembled WGS sequence"/>
</dbReference>
<dbReference type="AlphaFoldDB" id="A0AAV8VIZ2"/>
<evidence type="ECO:0000256" key="2">
    <source>
        <dbReference type="SAM" id="MobiDB-lite"/>
    </source>
</evidence>
<reference evidence="3 4" key="1">
    <citation type="journal article" date="2023" name="Insect Mol. Biol.">
        <title>Genome sequencing provides insights into the evolution of gene families encoding plant cell wall-degrading enzymes in longhorned beetles.</title>
        <authorList>
            <person name="Shin N.R."/>
            <person name="Okamura Y."/>
            <person name="Kirsch R."/>
            <person name="Pauchet Y."/>
        </authorList>
    </citation>
    <scope>NUCLEOTIDE SEQUENCE [LARGE SCALE GENOMIC DNA]</scope>
    <source>
        <strain evidence="3">EAD_L_NR</strain>
    </source>
</reference>
<dbReference type="PANTHER" id="PTHR37558:SF1">
    <property type="entry name" value="HTH CENPB-TYPE DOMAIN-CONTAINING PROTEIN"/>
    <property type="match status" value="1"/>
</dbReference>
<proteinExistence type="predicted"/>
<evidence type="ECO:0000313" key="4">
    <source>
        <dbReference type="Proteomes" id="UP001159042"/>
    </source>
</evidence>